<keyword evidence="1" id="KW-1133">Transmembrane helix</keyword>
<evidence type="ECO:0000313" key="2">
    <source>
        <dbReference type="EMBL" id="EPP34696.1"/>
    </source>
</evidence>
<feature type="transmembrane region" description="Helical" evidence="1">
    <location>
        <begin position="20"/>
        <end position="42"/>
    </location>
</feature>
<reference evidence="2 3" key="1">
    <citation type="submission" date="2013-04" db="EMBL/GenBank/DDBJ databases">
        <title>Genome sequence of Chlamydia psittaci 10-1398/11.</title>
        <authorList>
            <person name="Huot-Creasy H."/>
            <person name="McCracken C.L."/>
            <person name="Humphries M."/>
            <person name="Sachse K."/>
            <person name="Laroucau K."/>
            <person name="Bavoil P."/>
            <person name="Myers G.S."/>
        </authorList>
    </citation>
    <scope>NUCLEOTIDE SEQUENCE [LARGE SCALE GENOMIC DNA]</scope>
    <source>
        <strain evidence="2 3">10_1398_11</strain>
    </source>
</reference>
<gene>
    <name evidence="2" type="ORF">CP10139811_0901A</name>
</gene>
<organism evidence="2 3">
    <name type="scientific">Chlamydia ibidis</name>
    <dbReference type="NCBI Taxonomy" id="1405396"/>
    <lineage>
        <taxon>Bacteria</taxon>
        <taxon>Pseudomonadati</taxon>
        <taxon>Chlamydiota</taxon>
        <taxon>Chlamydiia</taxon>
        <taxon>Chlamydiales</taxon>
        <taxon>Chlamydiaceae</taxon>
        <taxon>Chlamydia/Chlamydophila group</taxon>
        <taxon>Chlamydia</taxon>
    </lineage>
</organism>
<feature type="transmembrane region" description="Helical" evidence="1">
    <location>
        <begin position="101"/>
        <end position="120"/>
    </location>
</feature>
<evidence type="ECO:0000256" key="1">
    <source>
        <dbReference type="SAM" id="Phobius"/>
    </source>
</evidence>
<keyword evidence="1" id="KW-0812">Transmembrane</keyword>
<comment type="caution">
    <text evidence="2">The sequence shown here is derived from an EMBL/GenBank/DDBJ whole genome shotgun (WGS) entry which is preliminary data.</text>
</comment>
<name>S7KEU5_9CHLA</name>
<dbReference type="EMBL" id="ATNB01000159">
    <property type="protein sequence ID" value="EPP34696.1"/>
    <property type="molecule type" value="Genomic_DNA"/>
</dbReference>
<protein>
    <submittedName>
        <fullName evidence="2">Binding--dependent transport system inner membrane component family protein</fullName>
    </submittedName>
</protein>
<feature type="transmembrane region" description="Helical" evidence="1">
    <location>
        <begin position="75"/>
        <end position="94"/>
    </location>
</feature>
<feature type="non-terminal residue" evidence="2">
    <location>
        <position position="145"/>
    </location>
</feature>
<accession>S7KEU5</accession>
<dbReference type="Proteomes" id="UP000016200">
    <property type="component" value="Unassembled WGS sequence"/>
</dbReference>
<dbReference type="eggNOG" id="COG4239">
    <property type="taxonomic scope" value="Bacteria"/>
</dbReference>
<keyword evidence="1" id="KW-0472">Membrane</keyword>
<sequence length="145" mass="17005">MDTPVSFYKRFCLSYHRNILASFAWKFFVLLALVGVYAPLFASSKPILVRWQGEFFSPLLRYLWFPGFYTKPIDLFFNVLMVTLPLFWLAVKFLSGWGRRVIVITLTAAQIFGFLFVYYGKVQDPKIDEKLKKLRIQCLLQSKPS</sequence>
<evidence type="ECO:0000313" key="3">
    <source>
        <dbReference type="Proteomes" id="UP000016200"/>
    </source>
</evidence>
<proteinExistence type="predicted"/>
<dbReference type="AlphaFoldDB" id="S7KEU5"/>
<dbReference type="HOGENOM" id="CLU_1829331_0_0_0"/>